<evidence type="ECO:0000313" key="2">
    <source>
        <dbReference type="EMBL" id="MFC7061974.1"/>
    </source>
</evidence>
<accession>A0ABW2ELN2</accession>
<keyword evidence="1" id="KW-1133">Transmembrane helix</keyword>
<protein>
    <submittedName>
        <fullName evidence="2">Uncharacterized protein</fullName>
    </submittedName>
</protein>
<name>A0ABW2ELN2_9BACI</name>
<keyword evidence="1" id="KW-0812">Transmembrane</keyword>
<comment type="caution">
    <text evidence="2">The sequence shown here is derived from an EMBL/GenBank/DDBJ whole genome shotgun (WGS) entry which is preliminary data.</text>
</comment>
<dbReference type="Proteomes" id="UP001596410">
    <property type="component" value="Unassembled WGS sequence"/>
</dbReference>
<feature type="transmembrane region" description="Helical" evidence="1">
    <location>
        <begin position="21"/>
        <end position="43"/>
    </location>
</feature>
<evidence type="ECO:0000256" key="1">
    <source>
        <dbReference type="SAM" id="Phobius"/>
    </source>
</evidence>
<sequence>MNERQKLLNDRWERTREMGKLKYIGFYGIIAYGTVFFIFSLLMDVFFGDGITGSIIMEKIYIAVIGGIFFGLITWSMNERRYRKFTEAK</sequence>
<reference evidence="3" key="1">
    <citation type="journal article" date="2019" name="Int. J. Syst. Evol. Microbiol.">
        <title>The Global Catalogue of Microorganisms (GCM) 10K type strain sequencing project: providing services to taxonomists for standard genome sequencing and annotation.</title>
        <authorList>
            <consortium name="The Broad Institute Genomics Platform"/>
            <consortium name="The Broad Institute Genome Sequencing Center for Infectious Disease"/>
            <person name="Wu L."/>
            <person name="Ma J."/>
        </authorList>
    </citation>
    <scope>NUCLEOTIDE SEQUENCE [LARGE SCALE GENOMIC DNA]</scope>
    <source>
        <strain evidence="3">CGMCC 4.1621</strain>
    </source>
</reference>
<gene>
    <name evidence="2" type="ORF">ACFQIC_08890</name>
</gene>
<dbReference type="EMBL" id="JBHSZV010000020">
    <property type="protein sequence ID" value="MFC7061974.1"/>
    <property type="molecule type" value="Genomic_DNA"/>
</dbReference>
<keyword evidence="1" id="KW-0472">Membrane</keyword>
<evidence type="ECO:0000313" key="3">
    <source>
        <dbReference type="Proteomes" id="UP001596410"/>
    </source>
</evidence>
<organism evidence="2 3">
    <name type="scientific">Halobacillus seohaensis</name>
    <dbReference type="NCBI Taxonomy" id="447421"/>
    <lineage>
        <taxon>Bacteria</taxon>
        <taxon>Bacillati</taxon>
        <taxon>Bacillota</taxon>
        <taxon>Bacilli</taxon>
        <taxon>Bacillales</taxon>
        <taxon>Bacillaceae</taxon>
        <taxon>Halobacillus</taxon>
    </lineage>
</organism>
<feature type="transmembrane region" description="Helical" evidence="1">
    <location>
        <begin position="55"/>
        <end position="75"/>
    </location>
</feature>
<dbReference type="RefSeq" id="WP_204709743.1">
    <property type="nucleotide sequence ID" value="NZ_JBHSZV010000020.1"/>
</dbReference>
<proteinExistence type="predicted"/>
<keyword evidence="3" id="KW-1185">Reference proteome</keyword>